<evidence type="ECO:0000256" key="4">
    <source>
        <dbReference type="ARBA" id="ARBA00021108"/>
    </source>
</evidence>
<dbReference type="GO" id="GO:0005829">
    <property type="term" value="C:cytosol"/>
    <property type="evidence" value="ECO:0007669"/>
    <property type="project" value="TreeGrafter"/>
</dbReference>
<comment type="catalytic activity">
    <reaction evidence="6">
        <text>adenylyl-molybdopterin + molybdate = Mo-molybdopterin + AMP + H(+)</text>
        <dbReference type="Rhea" id="RHEA:35047"/>
        <dbReference type="ChEBI" id="CHEBI:15378"/>
        <dbReference type="ChEBI" id="CHEBI:36264"/>
        <dbReference type="ChEBI" id="CHEBI:62727"/>
        <dbReference type="ChEBI" id="CHEBI:71302"/>
        <dbReference type="ChEBI" id="CHEBI:456215"/>
        <dbReference type="EC" id="2.10.1.1"/>
    </reaction>
</comment>
<protein>
    <recommendedName>
        <fullName evidence="4 7">Molybdopterin molybdenumtransferase</fullName>
        <ecNumber evidence="3 7">2.10.1.1</ecNumber>
    </recommendedName>
</protein>
<evidence type="ECO:0000313" key="10">
    <source>
        <dbReference type="EMBL" id="CDS86228.1"/>
    </source>
</evidence>
<dbReference type="Pfam" id="PF00994">
    <property type="entry name" value="MoCF_biosynth"/>
    <property type="match status" value="1"/>
</dbReference>
<proteinExistence type="inferred from homology"/>
<dbReference type="GO" id="GO:0061599">
    <property type="term" value="F:molybdopterin molybdotransferase activity"/>
    <property type="evidence" value="ECO:0007669"/>
    <property type="project" value="UniProtKB-UniRule"/>
</dbReference>
<dbReference type="UniPathway" id="UPA00344"/>
<dbReference type="Gene3D" id="3.90.105.10">
    <property type="entry name" value="Molybdopterin biosynthesis moea protein, domain 2"/>
    <property type="match status" value="1"/>
</dbReference>
<keyword evidence="7" id="KW-0501">Molybdenum cofactor biosynthesis</keyword>
<keyword evidence="7" id="KW-0479">Metal-binding</keyword>
<dbReference type="NCBIfam" id="TIGR00177">
    <property type="entry name" value="molyb_syn"/>
    <property type="match status" value="1"/>
</dbReference>
<evidence type="ECO:0000313" key="9">
    <source>
        <dbReference type="EMBL" id="CDS85720.1"/>
    </source>
</evidence>
<dbReference type="InterPro" id="IPR005110">
    <property type="entry name" value="MoeA_linker/N"/>
</dbReference>
<dbReference type="SMART" id="SM00852">
    <property type="entry name" value="MoCF_biosynth"/>
    <property type="match status" value="1"/>
</dbReference>
<evidence type="ECO:0000256" key="2">
    <source>
        <dbReference type="ARBA" id="ARBA00010763"/>
    </source>
</evidence>
<dbReference type="EMBL" id="LK933127">
    <property type="protein sequence ID" value="CDT36523.1"/>
    <property type="molecule type" value="Genomic_DNA"/>
</dbReference>
<evidence type="ECO:0000313" key="11">
    <source>
        <dbReference type="EMBL" id="CDT36523.1"/>
    </source>
</evidence>
<dbReference type="InterPro" id="IPR036135">
    <property type="entry name" value="MoeA_linker/N_sf"/>
</dbReference>
<dbReference type="Pfam" id="PF03453">
    <property type="entry name" value="MoeA_N"/>
    <property type="match status" value="1"/>
</dbReference>
<keyword evidence="7" id="KW-0460">Magnesium</keyword>
<evidence type="ECO:0000256" key="3">
    <source>
        <dbReference type="ARBA" id="ARBA00013269"/>
    </source>
</evidence>
<dbReference type="EC" id="2.10.1.1" evidence="3 7"/>
<comment type="function">
    <text evidence="1 7">Catalyzes the insertion of molybdate into adenylated molybdopterin with the concomitant release of AMP.</text>
</comment>
<dbReference type="EMBL" id="LK932509">
    <property type="protein sequence ID" value="CDS86228.1"/>
    <property type="molecule type" value="Genomic_DNA"/>
</dbReference>
<sequence length="393" mass="43728">MIELEDAIKIIEKNVLPINRVKIVNLIDAVNKVVAEDIYSTIDSPPFDRSPYDGYAYNANSENRNLKVIGTLYAGDVFNRVLNKNEAVKIMTGGKIPQGANCVIKKEDVTVIGDMITLNIKLKEYDNYIFKGEDIKKGQLIINKNQNIGYDGIGVLASLGISKVTVYDDLKVGILNTGTELQDINETLENGKIYDSNRYTLYSRLLKLGIQADTICNCSDDILELEKKVKNMLQSVDFLITTGGVSVGDKDLIPDVFKKIGATELFWNINIKPGGACYVGTLGEKLLFGLSGNPHAAIVVFDNVIVPVIEYLTYKKGTHHIKAIFKGEFNKLSNKDRFVSGKLYTSEGKLYVELNDKKDAKARLSATLRSNCMIKIKKNETIKENQLVDVVIR</sequence>
<dbReference type="InterPro" id="IPR036425">
    <property type="entry name" value="MoaB/Mog-like_dom_sf"/>
</dbReference>
<reference evidence="9" key="1">
    <citation type="submission" date="2014-07" db="EMBL/GenBank/DDBJ databases">
        <authorList>
            <person name="Monot Marc"/>
        </authorList>
    </citation>
    <scope>NUCLEOTIDE SEQUENCE</scope>
    <source>
        <strain evidence="11">7032989</strain>
        <strain evidence="9">7032994</strain>
    </source>
</reference>
<dbReference type="AlphaFoldDB" id="A0A069AB83"/>
<dbReference type="Gene3D" id="2.170.190.11">
    <property type="entry name" value="Molybdopterin biosynthesis moea protein, domain 3"/>
    <property type="match status" value="1"/>
</dbReference>
<keyword evidence="5 7" id="KW-0500">Molybdenum</keyword>
<evidence type="ECO:0000256" key="7">
    <source>
        <dbReference type="RuleBase" id="RU365090"/>
    </source>
</evidence>
<dbReference type="EMBL" id="LK932392">
    <property type="protein sequence ID" value="CDS85720.1"/>
    <property type="molecule type" value="Genomic_DNA"/>
</dbReference>
<dbReference type="SUPFAM" id="SSF53218">
    <property type="entry name" value="Molybdenum cofactor biosynthesis proteins"/>
    <property type="match status" value="1"/>
</dbReference>
<dbReference type="GO" id="GO:0046872">
    <property type="term" value="F:metal ion binding"/>
    <property type="evidence" value="ECO:0007669"/>
    <property type="project" value="UniProtKB-UniRule"/>
</dbReference>
<keyword evidence="7" id="KW-0808">Transferase</keyword>
<comment type="pathway">
    <text evidence="7">Cofactor biosynthesis; molybdopterin biosynthesis.</text>
</comment>
<dbReference type="InterPro" id="IPR001453">
    <property type="entry name" value="MoaB/Mog_dom"/>
</dbReference>
<gene>
    <name evidence="9" type="primary">moeA</name>
    <name evidence="11" type="ORF">BN1095_450011</name>
    <name evidence="10" type="ORF">BN1096_560011</name>
    <name evidence="9" type="ORF">BN1097_540011</name>
</gene>
<evidence type="ECO:0000256" key="6">
    <source>
        <dbReference type="ARBA" id="ARBA00047317"/>
    </source>
</evidence>
<dbReference type="PANTHER" id="PTHR10192:SF5">
    <property type="entry name" value="GEPHYRIN"/>
    <property type="match status" value="1"/>
</dbReference>
<evidence type="ECO:0000259" key="8">
    <source>
        <dbReference type="SMART" id="SM00852"/>
    </source>
</evidence>
<comment type="similarity">
    <text evidence="2 7">Belongs to the MoeA family.</text>
</comment>
<dbReference type="Gene3D" id="2.40.340.10">
    <property type="entry name" value="MoeA, C-terminal, domain IV"/>
    <property type="match status" value="1"/>
</dbReference>
<comment type="cofactor">
    <cofactor evidence="7">
        <name>Mg(2+)</name>
        <dbReference type="ChEBI" id="CHEBI:18420"/>
    </cofactor>
</comment>
<dbReference type="RefSeq" id="WP_021366441.1">
    <property type="nucleotide sequence ID" value="NZ_BBYB01000172.1"/>
</dbReference>
<dbReference type="Gene3D" id="3.40.980.10">
    <property type="entry name" value="MoaB/Mog-like domain"/>
    <property type="match status" value="1"/>
</dbReference>
<accession>A0A069AB83</accession>
<organism evidence="9">
    <name type="scientific">Clostridioides difficile</name>
    <name type="common">Peptoclostridium difficile</name>
    <dbReference type="NCBI Taxonomy" id="1496"/>
    <lineage>
        <taxon>Bacteria</taxon>
        <taxon>Bacillati</taxon>
        <taxon>Bacillota</taxon>
        <taxon>Clostridia</taxon>
        <taxon>Peptostreptococcales</taxon>
        <taxon>Peptostreptococcaceae</taxon>
        <taxon>Clostridioides</taxon>
    </lineage>
</organism>
<feature type="domain" description="MoaB/Mog" evidence="8">
    <location>
        <begin position="173"/>
        <end position="312"/>
    </location>
</feature>
<dbReference type="InterPro" id="IPR038987">
    <property type="entry name" value="MoeA-like"/>
</dbReference>
<dbReference type="SUPFAM" id="SSF63882">
    <property type="entry name" value="MoeA N-terminal region -like"/>
    <property type="match status" value="1"/>
</dbReference>
<dbReference type="InterPro" id="IPR036688">
    <property type="entry name" value="MoeA_C_domain_IV_sf"/>
</dbReference>
<evidence type="ECO:0000256" key="1">
    <source>
        <dbReference type="ARBA" id="ARBA00002901"/>
    </source>
</evidence>
<dbReference type="PANTHER" id="PTHR10192">
    <property type="entry name" value="MOLYBDOPTERIN BIOSYNTHESIS PROTEIN"/>
    <property type="match status" value="1"/>
</dbReference>
<name>A0A069AB83_CLODI</name>
<dbReference type="GO" id="GO:0006777">
    <property type="term" value="P:Mo-molybdopterin cofactor biosynthetic process"/>
    <property type="evidence" value="ECO:0007669"/>
    <property type="project" value="UniProtKB-UniRule"/>
</dbReference>
<dbReference type="CDD" id="cd00887">
    <property type="entry name" value="MoeA"/>
    <property type="match status" value="1"/>
</dbReference>
<evidence type="ECO:0000256" key="5">
    <source>
        <dbReference type="ARBA" id="ARBA00022505"/>
    </source>
</evidence>